<dbReference type="EMBL" id="CCBN010000015">
    <property type="protein sequence ID" value="CDO56469.1"/>
    <property type="molecule type" value="Genomic_DNA"/>
</dbReference>
<keyword evidence="8" id="KW-0811">Translocation</keyword>
<feature type="repeat" description="WD" evidence="12">
    <location>
        <begin position="385"/>
        <end position="417"/>
    </location>
</feature>
<keyword evidence="9" id="KW-0906">Nuclear pore complex</keyword>
<dbReference type="STRING" id="1173061.A0A0J9XHP6"/>
<keyword evidence="3" id="KW-0813">Transport</keyword>
<dbReference type="SMART" id="SM00320">
    <property type="entry name" value="WD40"/>
    <property type="match status" value="5"/>
</dbReference>
<feature type="repeat" description="WD" evidence="12">
    <location>
        <begin position="8"/>
        <end position="40"/>
    </location>
</feature>
<evidence type="ECO:0000256" key="8">
    <source>
        <dbReference type="ARBA" id="ARBA00023010"/>
    </source>
</evidence>
<feature type="compositionally biased region" description="Low complexity" evidence="13">
    <location>
        <begin position="71"/>
        <end position="109"/>
    </location>
</feature>
<reference evidence="14" key="1">
    <citation type="submission" date="2014-03" db="EMBL/GenBank/DDBJ databases">
        <authorList>
            <person name="Casaregola S."/>
        </authorList>
    </citation>
    <scope>NUCLEOTIDE SEQUENCE [LARGE SCALE GENOMIC DNA]</scope>
    <source>
        <strain evidence="14">CLIB 918</strain>
    </source>
</reference>
<dbReference type="PROSITE" id="PS50294">
    <property type="entry name" value="WD_REPEATS_REGION"/>
    <property type="match status" value="1"/>
</dbReference>
<dbReference type="GO" id="GO:0015031">
    <property type="term" value="P:protein transport"/>
    <property type="evidence" value="ECO:0007669"/>
    <property type="project" value="UniProtKB-KW"/>
</dbReference>
<keyword evidence="10" id="KW-0539">Nucleus</keyword>
<feature type="region of interest" description="Disordered" evidence="13">
    <location>
        <begin position="350"/>
        <end position="369"/>
    </location>
</feature>
<dbReference type="Gene3D" id="2.130.10.10">
    <property type="entry name" value="YVTN repeat-like/Quinoprotein amine dehydrogenase"/>
    <property type="match status" value="1"/>
</dbReference>
<keyword evidence="15" id="KW-1185">Reference proteome</keyword>
<dbReference type="AlphaFoldDB" id="A0A0J9XHP6"/>
<dbReference type="GO" id="GO:0051028">
    <property type="term" value="P:mRNA transport"/>
    <property type="evidence" value="ECO:0007669"/>
    <property type="project" value="UniProtKB-KW"/>
</dbReference>
<evidence type="ECO:0000256" key="6">
    <source>
        <dbReference type="ARBA" id="ARBA00022816"/>
    </source>
</evidence>
<evidence type="ECO:0000313" key="14">
    <source>
        <dbReference type="EMBL" id="CDO56469.1"/>
    </source>
</evidence>
<keyword evidence="6" id="KW-0509">mRNA transport</keyword>
<evidence type="ECO:0000256" key="9">
    <source>
        <dbReference type="ARBA" id="ARBA00023132"/>
    </source>
</evidence>
<evidence type="ECO:0000256" key="5">
    <source>
        <dbReference type="ARBA" id="ARBA00022737"/>
    </source>
</evidence>
<evidence type="ECO:0000256" key="11">
    <source>
        <dbReference type="ARBA" id="ARBA00029433"/>
    </source>
</evidence>
<keyword evidence="4 12" id="KW-0853">WD repeat</keyword>
<accession>A0A0J9XHP6</accession>
<dbReference type="GO" id="GO:1904263">
    <property type="term" value="P:positive regulation of TORC1 signaling"/>
    <property type="evidence" value="ECO:0007669"/>
    <property type="project" value="TreeGrafter"/>
</dbReference>
<keyword evidence="7" id="KW-0653">Protein transport</keyword>
<comment type="subcellular location">
    <subcellularLocation>
        <location evidence="11">Endomembrane system</location>
        <topology evidence="11">Peripheral membrane protein</topology>
        <orientation evidence="11">Cytoplasmic side</orientation>
    </subcellularLocation>
    <subcellularLocation>
        <location evidence="1">Nucleus</location>
        <location evidence="1">Nuclear pore complex</location>
    </subcellularLocation>
</comment>
<comment type="similarity">
    <text evidence="2">Belongs to the WD repeat SEC13 family.</text>
</comment>
<dbReference type="InterPro" id="IPR037363">
    <property type="entry name" value="Sec13/Seh1_fam"/>
</dbReference>
<evidence type="ECO:0000256" key="4">
    <source>
        <dbReference type="ARBA" id="ARBA00022574"/>
    </source>
</evidence>
<sequence>MSHLRPFRAGHDELIHDLSYDFYGKRLVTCSSDQHIKVFDKVEKLSGAAAATSRMGGGDPNTRHLSTATVTTANNNSNNNNNAANGEAGEAGNNAAPAAAGATNTATTDDTVENLTTDDGAVWVLSDSWKAHDSTIVKVVFASPEFGQVIASCSYDSTVRIFEEDPQEAPNSGKRWKRRATISDFHGALYDIAFAPPHLGLKLATIDSDGMFHVHAAPDPNNLTQWESLVPEESLITKQASKNRQSSFALSWCPSMFFKEYIAVSAQDSAYIYERSGLGKYKRVAQFPSSNGLIRDIAWAPSMGRQFQLIALASVDGNIRIYKVTRKTPGNNINSSSSDLATTTESVAIDANGSASGTPSVTTTTTTTTGLEFPSPLEVELISTLSDHHSEVWRVSWNITGTILASAGNDGNIRFWKASYSNEFRCMAVVSAEQRR</sequence>
<evidence type="ECO:0000256" key="7">
    <source>
        <dbReference type="ARBA" id="ARBA00022927"/>
    </source>
</evidence>
<name>A0A0J9XHP6_GEOCN</name>
<evidence type="ECO:0000256" key="13">
    <source>
        <dbReference type="SAM" id="MobiDB-lite"/>
    </source>
</evidence>
<dbReference type="InterPro" id="IPR015943">
    <property type="entry name" value="WD40/YVTN_repeat-like_dom_sf"/>
</dbReference>
<comment type="caution">
    <text evidence="14">The sequence shown here is derived from an EMBL/GenBank/DDBJ whole genome shotgun (WGS) entry which is preliminary data.</text>
</comment>
<gene>
    <name evidence="14" type="ORF">BN980_GECA15s01660g</name>
</gene>
<dbReference type="PROSITE" id="PS50082">
    <property type="entry name" value="WD_REPEATS_2"/>
    <property type="match status" value="2"/>
</dbReference>
<evidence type="ECO:0000256" key="2">
    <source>
        <dbReference type="ARBA" id="ARBA00010102"/>
    </source>
</evidence>
<evidence type="ECO:0000313" key="15">
    <source>
        <dbReference type="Proteomes" id="UP000242525"/>
    </source>
</evidence>
<dbReference type="GO" id="GO:0035859">
    <property type="term" value="C:Seh1-associated complex"/>
    <property type="evidence" value="ECO:0007669"/>
    <property type="project" value="TreeGrafter"/>
</dbReference>
<dbReference type="OrthoDB" id="5566198at2759"/>
<evidence type="ECO:0000256" key="3">
    <source>
        <dbReference type="ARBA" id="ARBA00022448"/>
    </source>
</evidence>
<evidence type="ECO:0000256" key="10">
    <source>
        <dbReference type="ARBA" id="ARBA00023242"/>
    </source>
</evidence>
<keyword evidence="5" id="KW-0677">Repeat</keyword>
<dbReference type="GO" id="GO:0034198">
    <property type="term" value="P:cellular response to amino acid starvation"/>
    <property type="evidence" value="ECO:0007669"/>
    <property type="project" value="TreeGrafter"/>
</dbReference>
<dbReference type="Proteomes" id="UP000242525">
    <property type="component" value="Unassembled WGS sequence"/>
</dbReference>
<proteinExistence type="inferred from homology"/>
<organism evidence="14 15">
    <name type="scientific">Geotrichum candidum</name>
    <name type="common">Oospora lactis</name>
    <name type="synonym">Dipodascus geotrichum</name>
    <dbReference type="NCBI Taxonomy" id="1173061"/>
    <lineage>
        <taxon>Eukaryota</taxon>
        <taxon>Fungi</taxon>
        <taxon>Dikarya</taxon>
        <taxon>Ascomycota</taxon>
        <taxon>Saccharomycotina</taxon>
        <taxon>Dipodascomycetes</taxon>
        <taxon>Dipodascales</taxon>
        <taxon>Dipodascaceae</taxon>
        <taxon>Geotrichum</taxon>
    </lineage>
</organism>
<feature type="region of interest" description="Disordered" evidence="13">
    <location>
        <begin position="71"/>
        <end position="112"/>
    </location>
</feature>
<dbReference type="GO" id="GO:0031080">
    <property type="term" value="C:nuclear pore outer ring"/>
    <property type="evidence" value="ECO:0007669"/>
    <property type="project" value="TreeGrafter"/>
</dbReference>
<dbReference type="SUPFAM" id="SSF50978">
    <property type="entry name" value="WD40 repeat-like"/>
    <property type="match status" value="1"/>
</dbReference>
<dbReference type="GO" id="GO:0005198">
    <property type="term" value="F:structural molecule activity"/>
    <property type="evidence" value="ECO:0007669"/>
    <property type="project" value="InterPro"/>
</dbReference>
<evidence type="ECO:0000256" key="12">
    <source>
        <dbReference type="PROSITE-ProRule" id="PRU00221"/>
    </source>
</evidence>
<dbReference type="InterPro" id="IPR036322">
    <property type="entry name" value="WD40_repeat_dom_sf"/>
</dbReference>
<dbReference type="InterPro" id="IPR001680">
    <property type="entry name" value="WD40_rpt"/>
</dbReference>
<dbReference type="Pfam" id="PF00400">
    <property type="entry name" value="WD40"/>
    <property type="match status" value="3"/>
</dbReference>
<dbReference type="PANTHER" id="PTHR11024:SF3">
    <property type="entry name" value="NUCLEOPORIN SEH1"/>
    <property type="match status" value="1"/>
</dbReference>
<protein>
    <submittedName>
        <fullName evidence="14">Similar to Saccharomyces cerevisiae YGL100W SEH1 Nuclear pore protein of the conserved Nup84p complex (Nup84p, Nup85p, Nup120p, Nup145p, and Seh1p)</fullName>
    </submittedName>
</protein>
<evidence type="ECO:0000256" key="1">
    <source>
        <dbReference type="ARBA" id="ARBA00004567"/>
    </source>
</evidence>
<dbReference type="PANTHER" id="PTHR11024">
    <property type="entry name" value="NUCLEAR PORE COMPLEX PROTEIN SEC13 / SEH1 FAMILY MEMBER"/>
    <property type="match status" value="1"/>
</dbReference>